<keyword evidence="2" id="KW-0418">Kinase</keyword>
<dbReference type="GO" id="GO:0004674">
    <property type="term" value="F:protein serine/threonine kinase activity"/>
    <property type="evidence" value="ECO:0007669"/>
    <property type="project" value="TreeGrafter"/>
</dbReference>
<reference evidence="2" key="1">
    <citation type="submission" date="2020-11" db="EMBL/GenBank/DDBJ databases">
        <authorList>
            <consortium name="DOE Joint Genome Institute"/>
            <person name="Ahrendt S."/>
            <person name="Riley R."/>
            <person name="Andreopoulos W."/>
            <person name="Labutti K."/>
            <person name="Pangilinan J."/>
            <person name="Ruiz-Duenas F.J."/>
            <person name="Barrasa J.M."/>
            <person name="Sanchez-Garcia M."/>
            <person name="Camarero S."/>
            <person name="Miyauchi S."/>
            <person name="Serrano A."/>
            <person name="Linde D."/>
            <person name="Babiker R."/>
            <person name="Drula E."/>
            <person name="Ayuso-Fernandez I."/>
            <person name="Pacheco R."/>
            <person name="Padilla G."/>
            <person name="Ferreira P."/>
            <person name="Barriuso J."/>
            <person name="Kellner H."/>
            <person name="Castanera R."/>
            <person name="Alfaro M."/>
            <person name="Ramirez L."/>
            <person name="Pisabarro A.G."/>
            <person name="Kuo A."/>
            <person name="Tritt A."/>
            <person name="Lipzen A."/>
            <person name="He G."/>
            <person name="Yan M."/>
            <person name="Ng V."/>
            <person name="Cullen D."/>
            <person name="Martin F."/>
            <person name="Rosso M.-N."/>
            <person name="Henrissat B."/>
            <person name="Hibbett D."/>
            <person name="Martinez A.T."/>
            <person name="Grigoriev I.V."/>
        </authorList>
    </citation>
    <scope>NUCLEOTIDE SEQUENCE</scope>
    <source>
        <strain evidence="2">MF-IS2</strain>
    </source>
</reference>
<name>A0A9P6C5B0_9AGAR</name>
<evidence type="ECO:0000313" key="3">
    <source>
        <dbReference type="Proteomes" id="UP000807342"/>
    </source>
</evidence>
<dbReference type="Gene3D" id="1.10.510.10">
    <property type="entry name" value="Transferase(Phosphotransferase) domain 1"/>
    <property type="match status" value="1"/>
</dbReference>
<organism evidence="2 3">
    <name type="scientific">Macrolepiota fuliginosa MF-IS2</name>
    <dbReference type="NCBI Taxonomy" id="1400762"/>
    <lineage>
        <taxon>Eukaryota</taxon>
        <taxon>Fungi</taxon>
        <taxon>Dikarya</taxon>
        <taxon>Basidiomycota</taxon>
        <taxon>Agaricomycotina</taxon>
        <taxon>Agaricomycetes</taxon>
        <taxon>Agaricomycetidae</taxon>
        <taxon>Agaricales</taxon>
        <taxon>Agaricineae</taxon>
        <taxon>Agaricaceae</taxon>
        <taxon>Macrolepiota</taxon>
    </lineage>
</organism>
<dbReference type="InterPro" id="IPR011009">
    <property type="entry name" value="Kinase-like_dom_sf"/>
</dbReference>
<dbReference type="GO" id="GO:0005524">
    <property type="term" value="F:ATP binding"/>
    <property type="evidence" value="ECO:0007669"/>
    <property type="project" value="InterPro"/>
</dbReference>
<protein>
    <submittedName>
        <fullName evidence="2">Kinase-like protein</fullName>
    </submittedName>
</protein>
<dbReference type="SMART" id="SM00220">
    <property type="entry name" value="S_TKc"/>
    <property type="match status" value="1"/>
</dbReference>
<sequence>MLCDLSGESSQFPRHYVFKTLELGKPIDTSGGFCDVYKVHYAKQNLCLRALRLGQASEVIKTVKRYSRETILWAELEHENILPFYGLFHLDAPLTRICLVSPWMENGNVVRYLEMNTTKPRKPLVCDIARGLEYLHGQDVVHGDLKGTNILVDNMGRACIADFGSSSFQTDMSLSLMTTTNSTAHRADRWAAPELSEDTPKPNKLTDIWSVGCVFFEVLTGLLPFSKYQSTRQINRVLDRGGLPDERNPDSIISSDEYDEGMRNLVHRCWASNPQYRLTSERIVHDLDAQGPTGNAGGNVIPARFDPEKQHLRDVMRKIQDVQIDLNKVKQILDR</sequence>
<dbReference type="EMBL" id="MU151137">
    <property type="protein sequence ID" value="KAF9449199.1"/>
    <property type="molecule type" value="Genomic_DNA"/>
</dbReference>
<feature type="domain" description="Protein kinase" evidence="1">
    <location>
        <begin position="22"/>
        <end position="288"/>
    </location>
</feature>
<dbReference type="OrthoDB" id="4062651at2759"/>
<dbReference type="Proteomes" id="UP000807342">
    <property type="component" value="Unassembled WGS sequence"/>
</dbReference>
<dbReference type="Pfam" id="PF00069">
    <property type="entry name" value="Pkinase"/>
    <property type="match status" value="1"/>
</dbReference>
<comment type="caution">
    <text evidence="2">The sequence shown here is derived from an EMBL/GenBank/DDBJ whole genome shotgun (WGS) entry which is preliminary data.</text>
</comment>
<dbReference type="AlphaFoldDB" id="A0A9P6C5B0"/>
<dbReference type="InterPro" id="IPR000719">
    <property type="entry name" value="Prot_kinase_dom"/>
</dbReference>
<dbReference type="InterPro" id="IPR051681">
    <property type="entry name" value="Ser/Thr_Kinases-Pseudokinases"/>
</dbReference>
<evidence type="ECO:0000259" key="1">
    <source>
        <dbReference type="PROSITE" id="PS50011"/>
    </source>
</evidence>
<evidence type="ECO:0000313" key="2">
    <source>
        <dbReference type="EMBL" id="KAF9449199.1"/>
    </source>
</evidence>
<dbReference type="PROSITE" id="PS50011">
    <property type="entry name" value="PROTEIN_KINASE_DOM"/>
    <property type="match status" value="1"/>
</dbReference>
<dbReference type="InterPro" id="IPR008271">
    <property type="entry name" value="Ser/Thr_kinase_AS"/>
</dbReference>
<dbReference type="PANTHER" id="PTHR44329">
    <property type="entry name" value="SERINE/THREONINE-PROTEIN KINASE TNNI3K-RELATED"/>
    <property type="match status" value="1"/>
</dbReference>
<keyword evidence="3" id="KW-1185">Reference proteome</keyword>
<keyword evidence="2" id="KW-0808">Transferase</keyword>
<dbReference type="PROSITE" id="PS00108">
    <property type="entry name" value="PROTEIN_KINASE_ST"/>
    <property type="match status" value="1"/>
</dbReference>
<proteinExistence type="predicted"/>
<accession>A0A9P6C5B0</accession>
<dbReference type="SUPFAM" id="SSF56112">
    <property type="entry name" value="Protein kinase-like (PK-like)"/>
    <property type="match status" value="1"/>
</dbReference>
<gene>
    <name evidence="2" type="ORF">P691DRAFT_667924</name>
</gene>